<dbReference type="InterPro" id="IPR005139">
    <property type="entry name" value="PCRF"/>
</dbReference>
<comment type="similarity">
    <text evidence="1">Belongs to the prokaryotic/mitochondrial release factor family.</text>
</comment>
<sequence length="185" mass="20766">YGRLKFESGVHRVQRIPSTESSGRIHTSTATVAVMPEAEEADIQINPSDLRIDVYRASGHGGQSVNTTDSAVRITHLPTGLVVTCQDEKSQLKNKAKAMNVLKSRLYNQKIEEEQSKVVARRRSLIGSGDRSEKVRTYNFPQDRITDHRIGFNRSNIAGFLNGNIDDLLERLSAYESEIRRQNAL</sequence>
<feature type="domain" description="Prokaryotic-type class I peptide chain release factors" evidence="4">
    <location>
        <begin position="56"/>
        <end position="72"/>
    </location>
</feature>
<organism evidence="5 6">
    <name type="scientific">Candidatus Chaera renei</name>
    <dbReference type="NCBI Taxonomy" id="2506947"/>
    <lineage>
        <taxon>Bacteria</taxon>
        <taxon>Candidatus Saccharimonadota</taxon>
        <taxon>Candidatus Saccharimonadia</taxon>
        <taxon>Candidatus Saccharimonadales</taxon>
        <taxon>Candidatus Saccharimonadaceae</taxon>
        <taxon>Candidatus Chaera</taxon>
    </lineage>
</organism>
<name>A0A4Q0AK25_9BACT</name>
<evidence type="ECO:0000313" key="5">
    <source>
        <dbReference type="EMBL" id="RWZ79807.1"/>
    </source>
</evidence>
<dbReference type="Proteomes" id="UP000289269">
    <property type="component" value="Unassembled WGS sequence"/>
</dbReference>
<dbReference type="FunFam" id="3.30.160.20:FF:000004">
    <property type="entry name" value="Peptide chain release factor 1"/>
    <property type="match status" value="1"/>
</dbReference>
<reference evidence="5" key="1">
    <citation type="submission" date="2019-01" db="EMBL/GenBank/DDBJ databases">
        <title>Genomic signatures and co-occurrence patterns of the ultra-small Saccharimodia (Patescibacteria phylum) suggest a symbiotic lifestyle.</title>
        <authorList>
            <person name="Lemos L."/>
            <person name="Medeiros J."/>
            <person name="Andreote F."/>
            <person name="Fernandes G."/>
            <person name="Varani A."/>
            <person name="Oliveira G."/>
            <person name="Pylro V."/>
        </authorList>
    </citation>
    <scope>NUCLEOTIDE SEQUENCE [LARGE SCALE GENOMIC DNA]</scope>
    <source>
        <strain evidence="5">AMD01</strain>
    </source>
</reference>
<feature type="non-terminal residue" evidence="5">
    <location>
        <position position="1"/>
    </location>
</feature>
<dbReference type="Pfam" id="PF03462">
    <property type="entry name" value="PCRF"/>
    <property type="match status" value="1"/>
</dbReference>
<dbReference type="AlphaFoldDB" id="A0A4Q0AK25"/>
<dbReference type="InterPro" id="IPR000352">
    <property type="entry name" value="Pep_chain_release_fac_I"/>
</dbReference>
<dbReference type="Gene3D" id="3.30.70.1660">
    <property type="match status" value="1"/>
</dbReference>
<dbReference type="Pfam" id="PF00472">
    <property type="entry name" value="RF-1"/>
    <property type="match status" value="1"/>
</dbReference>
<evidence type="ECO:0000256" key="1">
    <source>
        <dbReference type="ARBA" id="ARBA00010835"/>
    </source>
</evidence>
<dbReference type="InterPro" id="IPR050057">
    <property type="entry name" value="Prokaryotic/Mito_RF"/>
</dbReference>
<dbReference type="SUPFAM" id="SSF75620">
    <property type="entry name" value="Release factor"/>
    <property type="match status" value="1"/>
</dbReference>
<dbReference type="GO" id="GO:0005737">
    <property type="term" value="C:cytoplasm"/>
    <property type="evidence" value="ECO:0007669"/>
    <property type="project" value="UniProtKB-ARBA"/>
</dbReference>
<keyword evidence="3" id="KW-0648">Protein biosynthesis</keyword>
<dbReference type="GO" id="GO:0003747">
    <property type="term" value="F:translation release factor activity"/>
    <property type="evidence" value="ECO:0007669"/>
    <property type="project" value="InterPro"/>
</dbReference>
<dbReference type="PANTHER" id="PTHR43804">
    <property type="entry name" value="LD18447P"/>
    <property type="match status" value="1"/>
</dbReference>
<accession>A0A4Q0AK25</accession>
<proteinExistence type="inferred from homology"/>
<comment type="caution">
    <text evidence="5">The sequence shown here is derived from an EMBL/GenBank/DDBJ whole genome shotgun (WGS) entry which is preliminary data.</text>
</comment>
<keyword evidence="2" id="KW-0488">Methylation</keyword>
<gene>
    <name evidence="5" type="ORF">EOT04_00245</name>
</gene>
<evidence type="ECO:0000256" key="3">
    <source>
        <dbReference type="ARBA" id="ARBA00022917"/>
    </source>
</evidence>
<dbReference type="EMBL" id="SCKW01000002">
    <property type="protein sequence ID" value="RWZ79807.1"/>
    <property type="molecule type" value="Genomic_DNA"/>
</dbReference>
<dbReference type="PROSITE" id="PS00745">
    <property type="entry name" value="RF_PROK_I"/>
    <property type="match status" value="1"/>
</dbReference>
<evidence type="ECO:0000313" key="6">
    <source>
        <dbReference type="Proteomes" id="UP000289269"/>
    </source>
</evidence>
<protein>
    <submittedName>
        <fullName evidence="5">PCRF domain-containing protein</fullName>
    </submittedName>
</protein>
<dbReference type="InterPro" id="IPR045853">
    <property type="entry name" value="Pep_chain_release_fac_I_sf"/>
</dbReference>
<evidence type="ECO:0000256" key="2">
    <source>
        <dbReference type="ARBA" id="ARBA00022481"/>
    </source>
</evidence>
<keyword evidence="6" id="KW-1185">Reference proteome</keyword>
<dbReference type="Gene3D" id="3.30.160.20">
    <property type="match status" value="1"/>
</dbReference>
<evidence type="ECO:0000259" key="4">
    <source>
        <dbReference type="PROSITE" id="PS00745"/>
    </source>
</evidence>
<dbReference type="PANTHER" id="PTHR43804:SF7">
    <property type="entry name" value="LD18447P"/>
    <property type="match status" value="1"/>
</dbReference>